<dbReference type="Pfam" id="PF16344">
    <property type="entry name" value="FecR_C"/>
    <property type="match status" value="1"/>
</dbReference>
<feature type="transmembrane region" description="Helical" evidence="1">
    <location>
        <begin position="89"/>
        <end position="110"/>
    </location>
</feature>
<dbReference type="Proteomes" id="UP000198964">
    <property type="component" value="Unassembled WGS sequence"/>
</dbReference>
<dbReference type="InterPro" id="IPR032508">
    <property type="entry name" value="FecR_C"/>
</dbReference>
<dbReference type="InterPro" id="IPR012373">
    <property type="entry name" value="Ferrdict_sens_TM"/>
</dbReference>
<reference evidence="4 5" key="1">
    <citation type="submission" date="2016-10" db="EMBL/GenBank/DDBJ databases">
        <authorList>
            <person name="de Groot N.N."/>
        </authorList>
    </citation>
    <scope>NUCLEOTIDE SEQUENCE [LARGE SCALE GENOMIC DNA]</scope>
    <source>
        <strain evidence="4 5">CGMCC 1.9156</strain>
    </source>
</reference>
<dbReference type="Pfam" id="PF04773">
    <property type="entry name" value="FecR"/>
    <property type="match status" value="1"/>
</dbReference>
<protein>
    <submittedName>
        <fullName evidence="4">FecR family protein</fullName>
    </submittedName>
</protein>
<keyword evidence="5" id="KW-1185">Reference proteome</keyword>
<evidence type="ECO:0000313" key="5">
    <source>
        <dbReference type="Proteomes" id="UP000198964"/>
    </source>
</evidence>
<evidence type="ECO:0000256" key="1">
    <source>
        <dbReference type="SAM" id="Phobius"/>
    </source>
</evidence>
<name>A0A1I2AF00_9BACT</name>
<keyword evidence="1" id="KW-1133">Transmembrane helix</keyword>
<feature type="domain" description="Protein FecR C-terminal" evidence="3">
    <location>
        <begin position="268"/>
        <end position="327"/>
    </location>
</feature>
<sequence length="351" mass="40022">MTKELFFKYLQGACTEAEFDEVLAWIKDEGKSEAAKNLVREIWDELNETAIPEEKARYSRVLDKIHHQINLEQKSSQVIELPKRKKQPWLALVTKVAAMLLLPVLSLLIYTSIRYSDQFAANQPDMEVIAPAGSRVNLELGDGTKVWLNHGSELRYPHRFESDTRRVFLKGEAYFEVAHNSKVPFVVGTKRLDVKATGTVFNVNAYEADDRVEATLVEGRVIVYDRRNSQKIRAMSPNECLKFNVNSNSYSVESKDIEKYTSWKDGILIFRNDPMPVVAQKLGRWFNADVELSNELVKELTVTATFTDETLPQVLELLTEPLPMSFHVTPGVRAADGSFSKQKVQFGFKKK</sequence>
<dbReference type="PIRSF" id="PIRSF018266">
    <property type="entry name" value="FecR"/>
    <property type="match status" value="1"/>
</dbReference>
<evidence type="ECO:0000259" key="2">
    <source>
        <dbReference type="Pfam" id="PF04773"/>
    </source>
</evidence>
<keyword evidence="1" id="KW-0472">Membrane</keyword>
<dbReference type="GO" id="GO:0016989">
    <property type="term" value="F:sigma factor antagonist activity"/>
    <property type="evidence" value="ECO:0007669"/>
    <property type="project" value="TreeGrafter"/>
</dbReference>
<dbReference type="Gene3D" id="3.55.50.30">
    <property type="match status" value="1"/>
</dbReference>
<dbReference type="STRING" id="655355.SAMN05216283_101103"/>
<feature type="domain" description="FecR protein" evidence="2">
    <location>
        <begin position="130"/>
        <end position="221"/>
    </location>
</feature>
<proteinExistence type="predicted"/>
<dbReference type="InterPro" id="IPR006860">
    <property type="entry name" value="FecR"/>
</dbReference>
<keyword evidence="1" id="KW-0812">Transmembrane</keyword>
<accession>A0A1I2AF00</accession>
<evidence type="ECO:0000259" key="3">
    <source>
        <dbReference type="Pfam" id="PF16344"/>
    </source>
</evidence>
<dbReference type="RefSeq" id="WP_093917862.1">
    <property type="nucleotide sequence ID" value="NZ_FONW01000001.1"/>
</dbReference>
<gene>
    <name evidence="4" type="ORF">SAMN05216283_101103</name>
</gene>
<organism evidence="4 5">
    <name type="scientific">Sunxiuqinia elliptica</name>
    <dbReference type="NCBI Taxonomy" id="655355"/>
    <lineage>
        <taxon>Bacteria</taxon>
        <taxon>Pseudomonadati</taxon>
        <taxon>Bacteroidota</taxon>
        <taxon>Bacteroidia</taxon>
        <taxon>Marinilabiliales</taxon>
        <taxon>Prolixibacteraceae</taxon>
        <taxon>Sunxiuqinia</taxon>
    </lineage>
</organism>
<dbReference type="PANTHER" id="PTHR30273">
    <property type="entry name" value="PERIPLASMIC SIGNAL SENSOR AND SIGMA FACTOR ACTIVATOR FECR-RELATED"/>
    <property type="match status" value="1"/>
</dbReference>
<dbReference type="PANTHER" id="PTHR30273:SF2">
    <property type="entry name" value="PROTEIN FECR"/>
    <property type="match status" value="1"/>
</dbReference>
<dbReference type="FunFam" id="2.60.120.1440:FF:000001">
    <property type="entry name" value="Putative anti-sigma factor"/>
    <property type="match status" value="1"/>
</dbReference>
<evidence type="ECO:0000313" key="4">
    <source>
        <dbReference type="EMBL" id="SFE42452.1"/>
    </source>
</evidence>
<dbReference type="EMBL" id="FONW01000001">
    <property type="protein sequence ID" value="SFE42452.1"/>
    <property type="molecule type" value="Genomic_DNA"/>
</dbReference>
<dbReference type="Gene3D" id="2.60.120.1440">
    <property type="match status" value="1"/>
</dbReference>
<dbReference type="AlphaFoldDB" id="A0A1I2AF00"/>